<feature type="compositionally biased region" description="Polar residues" evidence="1">
    <location>
        <begin position="1"/>
        <end position="21"/>
    </location>
</feature>
<feature type="compositionally biased region" description="Basic and acidic residues" evidence="1">
    <location>
        <begin position="176"/>
        <end position="186"/>
    </location>
</feature>
<name>A0A9D4TCS4_RHISA</name>
<feature type="compositionally biased region" description="Low complexity" evidence="1">
    <location>
        <begin position="39"/>
        <end position="49"/>
    </location>
</feature>
<protein>
    <submittedName>
        <fullName evidence="2">Uncharacterized protein</fullName>
    </submittedName>
</protein>
<proteinExistence type="predicted"/>
<organism evidence="2 3">
    <name type="scientific">Rhipicephalus sanguineus</name>
    <name type="common">Brown dog tick</name>
    <name type="synonym">Ixodes sanguineus</name>
    <dbReference type="NCBI Taxonomy" id="34632"/>
    <lineage>
        <taxon>Eukaryota</taxon>
        <taxon>Metazoa</taxon>
        <taxon>Ecdysozoa</taxon>
        <taxon>Arthropoda</taxon>
        <taxon>Chelicerata</taxon>
        <taxon>Arachnida</taxon>
        <taxon>Acari</taxon>
        <taxon>Parasitiformes</taxon>
        <taxon>Ixodida</taxon>
        <taxon>Ixodoidea</taxon>
        <taxon>Ixodidae</taxon>
        <taxon>Rhipicephalinae</taxon>
        <taxon>Rhipicephalus</taxon>
        <taxon>Rhipicephalus</taxon>
    </lineage>
</organism>
<sequence>MISSPDSMTRSGFNLTPSLEGTATHEVLPSTGSLDRESSSSTKDATWSSHGRTSLRPHSSEYTVGSWSVMALSDFSRRYTFIGVPDHSQIDHNDLVPGLNDEVGFQPEPIARGNSHTGGSALHGQFGSGVELEHQGRDLVQSRTELLETAYLRVYRGQLERHGLVGLLASGPEPDSQSRDSSDARSRLFQHF</sequence>
<feature type="region of interest" description="Disordered" evidence="1">
    <location>
        <begin position="169"/>
        <end position="192"/>
    </location>
</feature>
<reference evidence="2" key="1">
    <citation type="journal article" date="2020" name="Cell">
        <title>Large-Scale Comparative Analyses of Tick Genomes Elucidate Their Genetic Diversity and Vector Capacities.</title>
        <authorList>
            <consortium name="Tick Genome and Microbiome Consortium (TIGMIC)"/>
            <person name="Jia N."/>
            <person name="Wang J."/>
            <person name="Shi W."/>
            <person name="Du L."/>
            <person name="Sun Y."/>
            <person name="Zhan W."/>
            <person name="Jiang J.F."/>
            <person name="Wang Q."/>
            <person name="Zhang B."/>
            <person name="Ji P."/>
            <person name="Bell-Sakyi L."/>
            <person name="Cui X.M."/>
            <person name="Yuan T.T."/>
            <person name="Jiang B.G."/>
            <person name="Yang W.F."/>
            <person name="Lam T.T."/>
            <person name="Chang Q.C."/>
            <person name="Ding S.J."/>
            <person name="Wang X.J."/>
            <person name="Zhu J.G."/>
            <person name="Ruan X.D."/>
            <person name="Zhao L."/>
            <person name="Wei J.T."/>
            <person name="Ye R.Z."/>
            <person name="Que T.C."/>
            <person name="Du C.H."/>
            <person name="Zhou Y.H."/>
            <person name="Cheng J.X."/>
            <person name="Dai P.F."/>
            <person name="Guo W.B."/>
            <person name="Han X.H."/>
            <person name="Huang E.J."/>
            <person name="Li L.F."/>
            <person name="Wei W."/>
            <person name="Gao Y.C."/>
            <person name="Liu J.Z."/>
            <person name="Shao H.Z."/>
            <person name="Wang X."/>
            <person name="Wang C.C."/>
            <person name="Yang T.C."/>
            <person name="Huo Q.B."/>
            <person name="Li W."/>
            <person name="Chen H.Y."/>
            <person name="Chen S.E."/>
            <person name="Zhou L.G."/>
            <person name="Ni X.B."/>
            <person name="Tian J.H."/>
            <person name="Sheng Y."/>
            <person name="Liu T."/>
            <person name="Pan Y.S."/>
            <person name="Xia L.Y."/>
            <person name="Li J."/>
            <person name="Zhao F."/>
            <person name="Cao W.C."/>
        </authorList>
    </citation>
    <scope>NUCLEOTIDE SEQUENCE</scope>
    <source>
        <strain evidence="2">Rsan-2018</strain>
    </source>
</reference>
<dbReference type="AlphaFoldDB" id="A0A9D4TCS4"/>
<feature type="compositionally biased region" description="Polar residues" evidence="1">
    <location>
        <begin position="50"/>
        <end position="59"/>
    </location>
</feature>
<dbReference type="EMBL" id="JABSTV010000973">
    <property type="protein sequence ID" value="KAH7985360.1"/>
    <property type="molecule type" value="Genomic_DNA"/>
</dbReference>
<keyword evidence="3" id="KW-1185">Reference proteome</keyword>
<reference evidence="2" key="2">
    <citation type="submission" date="2021-09" db="EMBL/GenBank/DDBJ databases">
        <authorList>
            <person name="Jia N."/>
            <person name="Wang J."/>
            <person name="Shi W."/>
            <person name="Du L."/>
            <person name="Sun Y."/>
            <person name="Zhan W."/>
            <person name="Jiang J."/>
            <person name="Wang Q."/>
            <person name="Zhang B."/>
            <person name="Ji P."/>
            <person name="Sakyi L.B."/>
            <person name="Cui X."/>
            <person name="Yuan T."/>
            <person name="Jiang B."/>
            <person name="Yang W."/>
            <person name="Lam T.T.-Y."/>
            <person name="Chang Q."/>
            <person name="Ding S."/>
            <person name="Wang X."/>
            <person name="Zhu J."/>
            <person name="Ruan X."/>
            <person name="Zhao L."/>
            <person name="Wei J."/>
            <person name="Que T."/>
            <person name="Du C."/>
            <person name="Cheng J."/>
            <person name="Dai P."/>
            <person name="Han X."/>
            <person name="Huang E."/>
            <person name="Gao Y."/>
            <person name="Liu J."/>
            <person name="Shao H."/>
            <person name="Ye R."/>
            <person name="Li L."/>
            <person name="Wei W."/>
            <person name="Wang X."/>
            <person name="Wang C."/>
            <person name="Huo Q."/>
            <person name="Li W."/>
            <person name="Guo W."/>
            <person name="Chen H."/>
            <person name="Chen S."/>
            <person name="Zhou L."/>
            <person name="Zhou L."/>
            <person name="Ni X."/>
            <person name="Tian J."/>
            <person name="Zhou Y."/>
            <person name="Sheng Y."/>
            <person name="Liu T."/>
            <person name="Pan Y."/>
            <person name="Xia L."/>
            <person name="Li J."/>
            <person name="Zhao F."/>
            <person name="Cao W."/>
        </authorList>
    </citation>
    <scope>NUCLEOTIDE SEQUENCE</scope>
    <source>
        <strain evidence="2">Rsan-2018</strain>
        <tissue evidence="2">Larvae</tissue>
    </source>
</reference>
<accession>A0A9D4TCS4</accession>
<evidence type="ECO:0000313" key="2">
    <source>
        <dbReference type="EMBL" id="KAH7985360.1"/>
    </source>
</evidence>
<comment type="caution">
    <text evidence="2">The sequence shown here is derived from an EMBL/GenBank/DDBJ whole genome shotgun (WGS) entry which is preliminary data.</text>
</comment>
<evidence type="ECO:0000256" key="1">
    <source>
        <dbReference type="SAM" id="MobiDB-lite"/>
    </source>
</evidence>
<dbReference type="Proteomes" id="UP000821837">
    <property type="component" value="Unassembled WGS sequence"/>
</dbReference>
<gene>
    <name evidence="2" type="ORF">HPB52_025695</name>
</gene>
<feature type="region of interest" description="Disordered" evidence="1">
    <location>
        <begin position="1"/>
        <end position="59"/>
    </location>
</feature>
<evidence type="ECO:0000313" key="3">
    <source>
        <dbReference type="Proteomes" id="UP000821837"/>
    </source>
</evidence>